<sequence>MDLGILGYDDSRTLNKKRGEILEAAKVLFIDQGIDRVSMQMIAEASSITRRSLYNYYESKEKIAVDIQILNLRKVSFFDTWNILGKPAVEVKEIIKDILENQLQEYMFISCFDIFFSRGYPDKKYVDFMQREISTRTFVSNQDLSRPESVDYSEFATIDMLIAYTQRLVMRIVRESLSFAVVEEEVNLICSLLT</sequence>
<evidence type="ECO:0000259" key="5">
    <source>
        <dbReference type="PROSITE" id="PS50977"/>
    </source>
</evidence>
<evidence type="ECO:0000313" key="6">
    <source>
        <dbReference type="EMBL" id="MBB6480967.1"/>
    </source>
</evidence>
<feature type="DNA-binding region" description="H-T-H motif" evidence="4">
    <location>
        <begin position="38"/>
        <end position="57"/>
    </location>
</feature>
<evidence type="ECO:0000256" key="2">
    <source>
        <dbReference type="ARBA" id="ARBA00023125"/>
    </source>
</evidence>
<evidence type="ECO:0000256" key="1">
    <source>
        <dbReference type="ARBA" id="ARBA00023015"/>
    </source>
</evidence>
<dbReference type="GO" id="GO:0000976">
    <property type="term" value="F:transcription cis-regulatory region binding"/>
    <property type="evidence" value="ECO:0007669"/>
    <property type="project" value="TreeGrafter"/>
</dbReference>
<keyword evidence="7" id="KW-1185">Reference proteome</keyword>
<reference evidence="6 7" key="1">
    <citation type="submission" date="2020-08" db="EMBL/GenBank/DDBJ databases">
        <title>Genomic Encyclopedia of Type Strains, Phase IV (KMG-IV): sequencing the most valuable type-strain genomes for metagenomic binning, comparative biology and taxonomic classification.</title>
        <authorList>
            <person name="Goeker M."/>
        </authorList>
    </citation>
    <scope>NUCLEOTIDE SEQUENCE [LARGE SCALE GENOMIC DNA]</scope>
    <source>
        <strain evidence="6 7">DSM 2461</strain>
    </source>
</reference>
<dbReference type="EMBL" id="JACHGJ010000005">
    <property type="protein sequence ID" value="MBB6480967.1"/>
    <property type="molecule type" value="Genomic_DNA"/>
</dbReference>
<dbReference type="RefSeq" id="WP_221439876.1">
    <property type="nucleotide sequence ID" value="NZ_JACHGJ010000005.1"/>
</dbReference>
<evidence type="ECO:0000256" key="3">
    <source>
        <dbReference type="ARBA" id="ARBA00023163"/>
    </source>
</evidence>
<dbReference type="PRINTS" id="PR00455">
    <property type="entry name" value="HTHTETR"/>
</dbReference>
<feature type="domain" description="HTH tetR-type" evidence="5">
    <location>
        <begin position="15"/>
        <end position="75"/>
    </location>
</feature>
<dbReference type="PANTHER" id="PTHR30055:SF234">
    <property type="entry name" value="HTH-TYPE TRANSCRIPTIONAL REGULATOR BETI"/>
    <property type="match status" value="1"/>
</dbReference>
<proteinExistence type="predicted"/>
<protein>
    <submittedName>
        <fullName evidence="6">AcrR family transcriptional regulator</fullName>
    </submittedName>
</protein>
<evidence type="ECO:0000313" key="7">
    <source>
        <dbReference type="Proteomes" id="UP000587760"/>
    </source>
</evidence>
<dbReference type="InterPro" id="IPR050109">
    <property type="entry name" value="HTH-type_TetR-like_transc_reg"/>
</dbReference>
<dbReference type="PROSITE" id="PS50977">
    <property type="entry name" value="HTH_TETR_2"/>
    <property type="match status" value="1"/>
</dbReference>
<comment type="caution">
    <text evidence="6">The sequence shown here is derived from an EMBL/GenBank/DDBJ whole genome shotgun (WGS) entry which is preliminary data.</text>
</comment>
<dbReference type="Gene3D" id="1.10.357.10">
    <property type="entry name" value="Tetracycline Repressor, domain 2"/>
    <property type="match status" value="1"/>
</dbReference>
<dbReference type="GO" id="GO:0003700">
    <property type="term" value="F:DNA-binding transcription factor activity"/>
    <property type="evidence" value="ECO:0007669"/>
    <property type="project" value="TreeGrafter"/>
</dbReference>
<accession>A0A841RCK8</accession>
<dbReference type="SUPFAM" id="SSF46689">
    <property type="entry name" value="Homeodomain-like"/>
    <property type="match status" value="1"/>
</dbReference>
<keyword evidence="3" id="KW-0804">Transcription</keyword>
<organism evidence="6 7">
    <name type="scientific">Spirochaeta isovalerica</name>
    <dbReference type="NCBI Taxonomy" id="150"/>
    <lineage>
        <taxon>Bacteria</taxon>
        <taxon>Pseudomonadati</taxon>
        <taxon>Spirochaetota</taxon>
        <taxon>Spirochaetia</taxon>
        <taxon>Spirochaetales</taxon>
        <taxon>Spirochaetaceae</taxon>
        <taxon>Spirochaeta</taxon>
    </lineage>
</organism>
<dbReference type="Proteomes" id="UP000587760">
    <property type="component" value="Unassembled WGS sequence"/>
</dbReference>
<dbReference type="PANTHER" id="PTHR30055">
    <property type="entry name" value="HTH-TYPE TRANSCRIPTIONAL REGULATOR RUTR"/>
    <property type="match status" value="1"/>
</dbReference>
<dbReference type="InterPro" id="IPR009057">
    <property type="entry name" value="Homeodomain-like_sf"/>
</dbReference>
<keyword evidence="1" id="KW-0805">Transcription regulation</keyword>
<dbReference type="Pfam" id="PF00440">
    <property type="entry name" value="TetR_N"/>
    <property type="match status" value="1"/>
</dbReference>
<keyword evidence="2 4" id="KW-0238">DNA-binding</keyword>
<evidence type="ECO:0000256" key="4">
    <source>
        <dbReference type="PROSITE-ProRule" id="PRU00335"/>
    </source>
</evidence>
<dbReference type="InterPro" id="IPR001647">
    <property type="entry name" value="HTH_TetR"/>
</dbReference>
<name>A0A841RCK8_9SPIO</name>
<dbReference type="AlphaFoldDB" id="A0A841RCK8"/>
<gene>
    <name evidence="6" type="ORF">HNR50_002640</name>
</gene>